<dbReference type="Gene3D" id="2.60.40.150">
    <property type="entry name" value="C2 domain"/>
    <property type="match status" value="1"/>
</dbReference>
<reference evidence="2 3" key="1">
    <citation type="submission" date="2019-03" db="EMBL/GenBank/DDBJ databases">
        <title>Single cell metagenomics reveals metabolic interactions within the superorganism composed of flagellate Streblomastix strix and complex community of Bacteroidetes bacteria on its surface.</title>
        <authorList>
            <person name="Treitli S.C."/>
            <person name="Kolisko M."/>
            <person name="Husnik F."/>
            <person name="Keeling P."/>
            <person name="Hampl V."/>
        </authorList>
    </citation>
    <scope>NUCLEOTIDE SEQUENCE [LARGE SCALE GENOMIC DNA]</scope>
    <source>
        <strain evidence="2">ST1C</strain>
    </source>
</reference>
<dbReference type="EMBL" id="SNRW01006275">
    <property type="protein sequence ID" value="KAA6383379.1"/>
    <property type="molecule type" value="Genomic_DNA"/>
</dbReference>
<dbReference type="Pfam" id="PF00168">
    <property type="entry name" value="C2"/>
    <property type="match status" value="1"/>
</dbReference>
<evidence type="ECO:0000313" key="3">
    <source>
        <dbReference type="Proteomes" id="UP000324800"/>
    </source>
</evidence>
<comment type="caution">
    <text evidence="2">The sequence shown here is derived from an EMBL/GenBank/DDBJ whole genome shotgun (WGS) entry which is preliminary data.</text>
</comment>
<sequence>MVRLRGLSDIGYTDTVLDHKGRSTGRVSGYIDLLSLSKFHQLLYKVELKPYYRYMCIMIEKSINTIAADITGYSDVFIAVNLDGARQMTRVTFKNLNQISNLYLYIPIRMGGSSISKRRLQKNGNIIFSCFDYDDAGNDFLRSIEIPLSKIDSVVDENNSPSIQN</sequence>
<dbReference type="InterPro" id="IPR000008">
    <property type="entry name" value="C2_dom"/>
</dbReference>
<organism evidence="2 3">
    <name type="scientific">Streblomastix strix</name>
    <dbReference type="NCBI Taxonomy" id="222440"/>
    <lineage>
        <taxon>Eukaryota</taxon>
        <taxon>Metamonada</taxon>
        <taxon>Preaxostyla</taxon>
        <taxon>Oxymonadida</taxon>
        <taxon>Streblomastigidae</taxon>
        <taxon>Streblomastix</taxon>
    </lineage>
</organism>
<proteinExistence type="predicted"/>
<evidence type="ECO:0000259" key="1">
    <source>
        <dbReference type="Pfam" id="PF00168"/>
    </source>
</evidence>
<dbReference type="Proteomes" id="UP000324800">
    <property type="component" value="Unassembled WGS sequence"/>
</dbReference>
<dbReference type="InterPro" id="IPR035892">
    <property type="entry name" value="C2_domain_sf"/>
</dbReference>
<gene>
    <name evidence="2" type="ORF">EZS28_021092</name>
</gene>
<dbReference type="OrthoDB" id="1029639at2759"/>
<protein>
    <recommendedName>
        <fullName evidence="1">C2 domain-containing protein</fullName>
    </recommendedName>
</protein>
<dbReference type="AlphaFoldDB" id="A0A5J4VM07"/>
<accession>A0A5J4VM07</accession>
<dbReference type="SUPFAM" id="SSF49562">
    <property type="entry name" value="C2 domain (Calcium/lipid-binding domain, CaLB)"/>
    <property type="match status" value="1"/>
</dbReference>
<evidence type="ECO:0000313" key="2">
    <source>
        <dbReference type="EMBL" id="KAA6383379.1"/>
    </source>
</evidence>
<name>A0A5J4VM07_9EUKA</name>
<feature type="domain" description="C2" evidence="1">
    <location>
        <begin position="55"/>
        <end position="153"/>
    </location>
</feature>